<accession>A0A249KFV9</accession>
<dbReference type="EMBL" id="CP016773">
    <property type="protein sequence ID" value="ASY15626.1"/>
    <property type="molecule type" value="Genomic_DNA"/>
</dbReference>
<evidence type="ECO:0000313" key="2">
    <source>
        <dbReference type="Proteomes" id="UP000217215"/>
    </source>
</evidence>
<proteinExistence type="predicted"/>
<name>A0A249KFV9_9ACTN</name>
<dbReference type="OrthoDB" id="4261115at2"/>
<gene>
    <name evidence="1" type="ORF">A1sIA56_01620</name>
</gene>
<dbReference type="RefSeq" id="WP_095673221.1">
    <property type="nucleotide sequence ID" value="NZ_CP016773.1"/>
</dbReference>
<protein>
    <recommendedName>
        <fullName evidence="3">DUF4352 domain-containing protein</fullName>
    </recommendedName>
</protein>
<evidence type="ECO:0008006" key="3">
    <source>
        <dbReference type="Google" id="ProtNLM"/>
    </source>
</evidence>
<dbReference type="Proteomes" id="UP000217215">
    <property type="component" value="Chromosome"/>
</dbReference>
<reference evidence="1 2" key="1">
    <citation type="submission" date="2016-07" db="EMBL/GenBank/DDBJ databases">
        <title>High microdiversification within the ubiquitous acI lineage of Actinobacteria.</title>
        <authorList>
            <person name="Neuenschwander S.M."/>
            <person name="Salcher M."/>
            <person name="Ghai R."/>
            <person name="Pernthaler J."/>
        </authorList>
    </citation>
    <scope>NUCLEOTIDE SEQUENCE [LARGE SCALE GENOMIC DNA]</scope>
    <source>
        <strain evidence="1">MMS-IA-56</strain>
    </source>
</reference>
<organism evidence="1 2">
    <name type="scientific">Candidatus Planktophila sulfonica</name>
    <dbReference type="NCBI Taxonomy" id="1884904"/>
    <lineage>
        <taxon>Bacteria</taxon>
        <taxon>Bacillati</taxon>
        <taxon>Actinomycetota</taxon>
        <taxon>Actinomycetes</taxon>
        <taxon>Candidatus Nanopelagicales</taxon>
        <taxon>Candidatus Nanopelagicaceae</taxon>
        <taxon>Candidatus Planktophila</taxon>
    </lineage>
</organism>
<evidence type="ECO:0000313" key="1">
    <source>
        <dbReference type="EMBL" id="ASY15626.1"/>
    </source>
</evidence>
<sequence length="176" mass="18259">MKKLSRKQWIIIAVVVLIGGAILRSATNSGPELPADTTTLVQEEAPTATIGFDSPLDLGNGVFVTVSAPTRFTPTTFMTNIDQKPKTSNAFDVIIKNGGSTPLDFTTVSLEAVSGANVCFDVLGDLDINGAPTEALKAGGEISYKYGVGCQAAAGEPLTLTVRIGESTVQVDGKIA</sequence>
<dbReference type="KEGG" id="psuf:A1sIA56_01620"/>
<dbReference type="AlphaFoldDB" id="A0A249KFV9"/>
<keyword evidence="2" id="KW-1185">Reference proteome</keyword>